<dbReference type="EMBL" id="JAUSTZ010000009">
    <property type="protein sequence ID" value="MDQ0227391.1"/>
    <property type="molecule type" value="Genomic_DNA"/>
</dbReference>
<evidence type="ECO:0000256" key="2">
    <source>
        <dbReference type="ARBA" id="ARBA00022833"/>
    </source>
</evidence>
<evidence type="ECO:0000313" key="5">
    <source>
        <dbReference type="Proteomes" id="UP001232245"/>
    </source>
</evidence>
<dbReference type="PROSITE" id="PS00903">
    <property type="entry name" value="CYT_DCMP_DEAMINASES_1"/>
    <property type="match status" value="1"/>
</dbReference>
<keyword evidence="2" id="KW-0862">Zinc</keyword>
<reference evidence="4 5" key="1">
    <citation type="submission" date="2023-07" db="EMBL/GenBank/DDBJ databases">
        <title>Genomic Encyclopedia of Type Strains, Phase IV (KMG-IV): sequencing the most valuable type-strain genomes for metagenomic binning, comparative biology and taxonomic classification.</title>
        <authorList>
            <person name="Goeker M."/>
        </authorList>
    </citation>
    <scope>NUCLEOTIDE SEQUENCE [LARGE SCALE GENOMIC DNA]</scope>
    <source>
        <strain evidence="4 5">DSM 17723</strain>
    </source>
</reference>
<organism evidence="4 5">
    <name type="scientific">Metabacillus niabensis</name>
    <dbReference type="NCBI Taxonomy" id="324854"/>
    <lineage>
        <taxon>Bacteria</taxon>
        <taxon>Bacillati</taxon>
        <taxon>Bacillota</taxon>
        <taxon>Bacilli</taxon>
        <taxon>Bacillales</taxon>
        <taxon>Bacillaceae</taxon>
        <taxon>Metabacillus</taxon>
    </lineage>
</organism>
<evidence type="ECO:0000256" key="1">
    <source>
        <dbReference type="ARBA" id="ARBA00022723"/>
    </source>
</evidence>
<sequence>MFEQGFLEEAIQEAIKNVENNHGGPFGAIVVKNGEIIGRGSNVVTATNDPSAHAEIQAIRDACRYLNHFQLEDCEIYSSCEPCPMCIGAIYWARPKAVYYACSKEDAAKIGFDDKFIYEQLALPTEQRQITMKQLTIPQASIPFKLWGHSTTKINY</sequence>
<keyword evidence="4" id="KW-0378">Hydrolase</keyword>
<dbReference type="RefSeq" id="WP_095300121.1">
    <property type="nucleotide sequence ID" value="NZ_CADEPK010000230.1"/>
</dbReference>
<keyword evidence="5" id="KW-1185">Reference proteome</keyword>
<dbReference type="SUPFAM" id="SSF53927">
    <property type="entry name" value="Cytidine deaminase-like"/>
    <property type="match status" value="1"/>
</dbReference>
<dbReference type="InterPro" id="IPR016192">
    <property type="entry name" value="APOBEC/CMP_deaminase_Zn-bd"/>
</dbReference>
<feature type="domain" description="CMP/dCMP-type deaminase" evidence="3">
    <location>
        <begin position="1"/>
        <end position="113"/>
    </location>
</feature>
<evidence type="ECO:0000313" key="4">
    <source>
        <dbReference type="EMBL" id="MDQ0227391.1"/>
    </source>
</evidence>
<dbReference type="InterPro" id="IPR016193">
    <property type="entry name" value="Cytidine_deaminase-like"/>
</dbReference>
<accession>A0ABT9Z6B7</accession>
<dbReference type="Pfam" id="PF00383">
    <property type="entry name" value="dCMP_cyt_deam_1"/>
    <property type="match status" value="1"/>
</dbReference>
<dbReference type="Gene3D" id="3.40.140.10">
    <property type="entry name" value="Cytidine Deaminase, domain 2"/>
    <property type="match status" value="1"/>
</dbReference>
<proteinExistence type="predicted"/>
<dbReference type="PROSITE" id="PS51747">
    <property type="entry name" value="CYT_DCMP_DEAMINASES_2"/>
    <property type="match status" value="1"/>
</dbReference>
<comment type="caution">
    <text evidence="4">The sequence shown here is derived from an EMBL/GenBank/DDBJ whole genome shotgun (WGS) entry which is preliminary data.</text>
</comment>
<keyword evidence="1" id="KW-0479">Metal-binding</keyword>
<dbReference type="EC" id="3.5.4.3" evidence="4"/>
<dbReference type="CDD" id="cd01285">
    <property type="entry name" value="nucleoside_deaminase"/>
    <property type="match status" value="1"/>
</dbReference>
<dbReference type="InterPro" id="IPR002125">
    <property type="entry name" value="CMP_dCMP_dom"/>
</dbReference>
<protein>
    <submittedName>
        <fullName evidence="4">Guanine deaminase</fullName>
        <ecNumber evidence="4">3.5.4.3</ecNumber>
    </submittedName>
</protein>
<dbReference type="Proteomes" id="UP001232245">
    <property type="component" value="Unassembled WGS sequence"/>
</dbReference>
<dbReference type="GO" id="GO:0008892">
    <property type="term" value="F:guanine deaminase activity"/>
    <property type="evidence" value="ECO:0007669"/>
    <property type="project" value="UniProtKB-EC"/>
</dbReference>
<dbReference type="PANTHER" id="PTHR11079">
    <property type="entry name" value="CYTOSINE DEAMINASE FAMILY MEMBER"/>
    <property type="match status" value="1"/>
</dbReference>
<name>A0ABT9Z6B7_9BACI</name>
<evidence type="ECO:0000259" key="3">
    <source>
        <dbReference type="PROSITE" id="PS51747"/>
    </source>
</evidence>
<gene>
    <name evidence="4" type="ORF">J2S02_003736</name>
</gene>
<dbReference type="PANTHER" id="PTHR11079:SF161">
    <property type="entry name" value="CMP_DCMP-TYPE DEAMINASE DOMAIN-CONTAINING PROTEIN"/>
    <property type="match status" value="1"/>
</dbReference>